<protein>
    <submittedName>
        <fullName evidence="1">DUF2017 family protein</fullName>
    </submittedName>
</protein>
<evidence type="ECO:0000313" key="2">
    <source>
        <dbReference type="Proteomes" id="UP000293995"/>
    </source>
</evidence>
<dbReference type="AlphaFoldDB" id="A0A4P6EHE1"/>
<gene>
    <name evidence="1" type="ORF">ET475_16895</name>
</gene>
<organism evidence="1 2">
    <name type="scientific">Microbacterium protaetiae</name>
    <dbReference type="NCBI Taxonomy" id="2509458"/>
    <lineage>
        <taxon>Bacteria</taxon>
        <taxon>Bacillati</taxon>
        <taxon>Actinomycetota</taxon>
        <taxon>Actinomycetes</taxon>
        <taxon>Micrococcales</taxon>
        <taxon>Microbacteriaceae</taxon>
        <taxon>Microbacterium</taxon>
    </lineage>
</organism>
<dbReference type="Proteomes" id="UP000293995">
    <property type="component" value="Chromosome"/>
</dbReference>
<name>A0A4P6EHE1_9MICO</name>
<dbReference type="KEGG" id="mprt:ET475_16895"/>
<dbReference type="InterPro" id="IPR018561">
    <property type="entry name" value="AosR"/>
</dbReference>
<sequence length="150" mass="16629">MALTRIETVNLAELLRQFRELMDAADSADPAVQRLTPDAYPDDARSSRQFRDLTASDLLARRDADAAAVLDSLGAPLAAPDNETAAREEITLSLSADQLEAWLRTLAALRLVIASRLGVTSEDDHDPSDPRYAVYEWLGYRLEMLIQLTE</sequence>
<dbReference type="Pfam" id="PF09438">
    <property type="entry name" value="DUF2017"/>
    <property type="match status" value="1"/>
</dbReference>
<proteinExistence type="predicted"/>
<evidence type="ECO:0000313" key="1">
    <source>
        <dbReference type="EMBL" id="QAY61940.1"/>
    </source>
</evidence>
<keyword evidence="2" id="KW-1185">Reference proteome</keyword>
<dbReference type="EMBL" id="CP035494">
    <property type="protein sequence ID" value="QAY61940.1"/>
    <property type="molecule type" value="Genomic_DNA"/>
</dbReference>
<dbReference type="OrthoDB" id="3268479at2"/>
<accession>A0A4P6EHE1</accession>
<reference evidence="1 2" key="1">
    <citation type="submission" date="2019-01" db="EMBL/GenBank/DDBJ databases">
        <title>Genome sequencing of strain DFW100M-13.</title>
        <authorList>
            <person name="Heo J."/>
            <person name="Kim S.-J."/>
            <person name="Kim J.-S."/>
            <person name="Hong S.-B."/>
            <person name="Kwon S.-W."/>
        </authorList>
    </citation>
    <scope>NUCLEOTIDE SEQUENCE [LARGE SCALE GENOMIC DNA]</scope>
    <source>
        <strain evidence="1 2">DFW100M-13</strain>
    </source>
</reference>